<evidence type="ECO:0000313" key="4">
    <source>
        <dbReference type="Proteomes" id="UP001157006"/>
    </source>
</evidence>
<dbReference type="SMART" id="SM00256">
    <property type="entry name" value="FBOX"/>
    <property type="match status" value="1"/>
</dbReference>
<proteinExistence type="predicted"/>
<dbReference type="EMBL" id="OX451739">
    <property type="protein sequence ID" value="CAI8608965.1"/>
    <property type="molecule type" value="Genomic_DNA"/>
</dbReference>
<evidence type="ECO:0000259" key="2">
    <source>
        <dbReference type="SMART" id="SM00256"/>
    </source>
</evidence>
<reference evidence="3 4" key="1">
    <citation type="submission" date="2023-01" db="EMBL/GenBank/DDBJ databases">
        <authorList>
            <person name="Kreplak J."/>
        </authorList>
    </citation>
    <scope>NUCLEOTIDE SEQUENCE [LARGE SCALE GENOMIC DNA]</scope>
</reference>
<dbReference type="Proteomes" id="UP001157006">
    <property type="component" value="Chromosome 4"/>
</dbReference>
<dbReference type="PANTHER" id="PTHR47123:SF28">
    <property type="entry name" value="F-BOX DOMAIN-CONTAINING PROTEIN"/>
    <property type="match status" value="1"/>
</dbReference>
<feature type="domain" description="F-box" evidence="2">
    <location>
        <begin position="10"/>
        <end position="51"/>
    </location>
</feature>
<dbReference type="InterPro" id="IPR051304">
    <property type="entry name" value="SCF_F-box_domain"/>
</dbReference>
<name>A0AAV1AEP8_VICFA</name>
<feature type="region of interest" description="Disordered" evidence="1">
    <location>
        <begin position="82"/>
        <end position="103"/>
    </location>
</feature>
<feature type="compositionally biased region" description="Low complexity" evidence="1">
    <location>
        <begin position="83"/>
        <end position="97"/>
    </location>
</feature>
<protein>
    <recommendedName>
        <fullName evidence="2">F-box domain-containing protein</fullName>
    </recommendedName>
</protein>
<dbReference type="SUPFAM" id="SSF81383">
    <property type="entry name" value="F-box domain"/>
    <property type="match status" value="1"/>
</dbReference>
<dbReference type="InterPro" id="IPR001810">
    <property type="entry name" value="F-box_dom"/>
</dbReference>
<sequence>MDQIVDWSQLPTELWPKIGKYLDNHIDVLRFRSVCESFRSSLPNSLPNSPSFPLQIPHPIHISLNTNLSQSTIYLIEPSDATSDSNLASLPPSSSSSKGWLIK</sequence>
<dbReference type="PANTHER" id="PTHR47123">
    <property type="entry name" value="F-BOX PROTEIN SKIP23"/>
    <property type="match status" value="1"/>
</dbReference>
<accession>A0AAV1AEP8</accession>
<evidence type="ECO:0000256" key="1">
    <source>
        <dbReference type="SAM" id="MobiDB-lite"/>
    </source>
</evidence>
<keyword evidence="4" id="KW-1185">Reference proteome</keyword>
<evidence type="ECO:0000313" key="3">
    <source>
        <dbReference type="EMBL" id="CAI8608965.1"/>
    </source>
</evidence>
<dbReference type="InterPro" id="IPR036047">
    <property type="entry name" value="F-box-like_dom_sf"/>
</dbReference>
<organism evidence="3 4">
    <name type="scientific">Vicia faba</name>
    <name type="common">Broad bean</name>
    <name type="synonym">Faba vulgaris</name>
    <dbReference type="NCBI Taxonomy" id="3906"/>
    <lineage>
        <taxon>Eukaryota</taxon>
        <taxon>Viridiplantae</taxon>
        <taxon>Streptophyta</taxon>
        <taxon>Embryophyta</taxon>
        <taxon>Tracheophyta</taxon>
        <taxon>Spermatophyta</taxon>
        <taxon>Magnoliopsida</taxon>
        <taxon>eudicotyledons</taxon>
        <taxon>Gunneridae</taxon>
        <taxon>Pentapetalae</taxon>
        <taxon>rosids</taxon>
        <taxon>fabids</taxon>
        <taxon>Fabales</taxon>
        <taxon>Fabaceae</taxon>
        <taxon>Papilionoideae</taxon>
        <taxon>50 kb inversion clade</taxon>
        <taxon>NPAAA clade</taxon>
        <taxon>Hologalegina</taxon>
        <taxon>IRL clade</taxon>
        <taxon>Fabeae</taxon>
        <taxon>Vicia</taxon>
    </lineage>
</organism>
<gene>
    <name evidence="3" type="ORF">VFH_IV110640</name>
</gene>
<dbReference type="Gene3D" id="1.20.1280.50">
    <property type="match status" value="1"/>
</dbReference>
<dbReference type="AlphaFoldDB" id="A0AAV1AEP8"/>